<evidence type="ECO:0000256" key="1">
    <source>
        <dbReference type="ARBA" id="ARBA00004651"/>
    </source>
</evidence>
<dbReference type="CDD" id="cd00637">
    <property type="entry name" value="7tm_classA_rhodopsin-like"/>
    <property type="match status" value="1"/>
</dbReference>
<evidence type="ECO:0000256" key="11">
    <source>
        <dbReference type="SAM" id="Phobius"/>
    </source>
</evidence>
<evidence type="ECO:0000313" key="14">
    <source>
        <dbReference type="RefSeq" id="XP_031559061.1"/>
    </source>
</evidence>
<reference evidence="14" key="1">
    <citation type="submission" date="2025-08" db="UniProtKB">
        <authorList>
            <consortium name="RefSeq"/>
        </authorList>
    </citation>
    <scope>IDENTIFICATION</scope>
    <source>
        <tissue evidence="14">Tentacle</tissue>
    </source>
</reference>
<feature type="transmembrane region" description="Helical" evidence="11">
    <location>
        <begin position="109"/>
        <end position="132"/>
    </location>
</feature>
<dbReference type="SMART" id="SM01381">
    <property type="entry name" value="7TM_GPCR_Srsx"/>
    <property type="match status" value="1"/>
</dbReference>
<dbReference type="Pfam" id="PF00001">
    <property type="entry name" value="7tm_1"/>
    <property type="match status" value="1"/>
</dbReference>
<keyword evidence="6 11" id="KW-0472">Membrane</keyword>
<keyword evidence="8" id="KW-0325">Glycoprotein</keyword>
<dbReference type="AlphaFoldDB" id="A0A6P8HUH9"/>
<dbReference type="GO" id="GO:0004930">
    <property type="term" value="F:G protein-coupled receptor activity"/>
    <property type="evidence" value="ECO:0007669"/>
    <property type="project" value="UniProtKB-KW"/>
</dbReference>
<dbReference type="InterPro" id="IPR017452">
    <property type="entry name" value="GPCR_Rhodpsn_7TM"/>
</dbReference>
<feature type="transmembrane region" description="Helical" evidence="11">
    <location>
        <begin position="175"/>
        <end position="198"/>
    </location>
</feature>
<dbReference type="Proteomes" id="UP000515163">
    <property type="component" value="Unplaced"/>
</dbReference>
<dbReference type="InterPro" id="IPR000276">
    <property type="entry name" value="GPCR_Rhodpsn"/>
</dbReference>
<comment type="subcellular location">
    <subcellularLocation>
        <location evidence="1">Cell membrane</location>
        <topology evidence="1">Multi-pass membrane protein</topology>
    </subcellularLocation>
</comment>
<dbReference type="SUPFAM" id="SSF81321">
    <property type="entry name" value="Family A G protein-coupled receptor-like"/>
    <property type="match status" value="1"/>
</dbReference>
<feature type="transmembrane region" description="Helical" evidence="11">
    <location>
        <begin position="261"/>
        <end position="281"/>
    </location>
</feature>
<evidence type="ECO:0000256" key="9">
    <source>
        <dbReference type="ARBA" id="ARBA00023224"/>
    </source>
</evidence>
<sequence>MNSTINSTARFPTLNVSNTSNVYRSLTIAQMIIYAVLGVFILVGNALCLAVFLKTKKLRKRSYYLLISLSVADLMVGLSASVICVEDGLSLFHGTKNVLFAFWRDVTQYFPRMCSLFTIATVALERFWAVGFPTKHRSAGTRPYVALIALPWILAVASTVLFISSGRRFVSEHAFNFVDVALSQATLLTIIIAYCGLLKKMRSNSIRSNKPQINAIRERKLAVTLFVVTLASLLTIYPVNIYFLFEIFCKNFNTTSSKHHLIFLIALASSNSGINIVVYLFRIPEFKRAVFRLVPWKKRRSSRVACSSQINDAAGSEHPETIQQETQFNDGSFEPKLKPDRTPSKYLFKSCC</sequence>
<evidence type="ECO:0000256" key="7">
    <source>
        <dbReference type="ARBA" id="ARBA00023170"/>
    </source>
</evidence>
<comment type="similarity">
    <text evidence="10">Belongs to the G-protein coupled receptor 1 family.</text>
</comment>
<dbReference type="Gene3D" id="1.20.1070.10">
    <property type="entry name" value="Rhodopsin 7-helix transmembrane proteins"/>
    <property type="match status" value="1"/>
</dbReference>
<accession>A0A6P8HUH9</accession>
<dbReference type="RefSeq" id="XP_031559061.1">
    <property type="nucleotide sequence ID" value="XM_031703201.1"/>
</dbReference>
<dbReference type="OrthoDB" id="10011551at2759"/>
<evidence type="ECO:0000256" key="8">
    <source>
        <dbReference type="ARBA" id="ARBA00023180"/>
    </source>
</evidence>
<name>A0A6P8HUH9_ACTTE</name>
<feature type="transmembrane region" description="Helical" evidence="11">
    <location>
        <begin position="219"/>
        <end position="241"/>
    </location>
</feature>
<feature type="transmembrane region" description="Helical" evidence="11">
    <location>
        <begin position="65"/>
        <end position="89"/>
    </location>
</feature>
<keyword evidence="4 11" id="KW-1133">Transmembrane helix</keyword>
<evidence type="ECO:0000256" key="2">
    <source>
        <dbReference type="ARBA" id="ARBA00022475"/>
    </source>
</evidence>
<proteinExistence type="inferred from homology"/>
<keyword evidence="9 10" id="KW-0807">Transducer</keyword>
<feature type="transmembrane region" description="Helical" evidence="11">
    <location>
        <begin position="31"/>
        <end position="53"/>
    </location>
</feature>
<organism evidence="13 14">
    <name type="scientific">Actinia tenebrosa</name>
    <name type="common">Australian red waratah sea anemone</name>
    <dbReference type="NCBI Taxonomy" id="6105"/>
    <lineage>
        <taxon>Eukaryota</taxon>
        <taxon>Metazoa</taxon>
        <taxon>Cnidaria</taxon>
        <taxon>Anthozoa</taxon>
        <taxon>Hexacorallia</taxon>
        <taxon>Actiniaria</taxon>
        <taxon>Actiniidae</taxon>
        <taxon>Actinia</taxon>
    </lineage>
</organism>
<keyword evidence="13" id="KW-1185">Reference proteome</keyword>
<dbReference type="PROSITE" id="PS00237">
    <property type="entry name" value="G_PROTEIN_RECEP_F1_1"/>
    <property type="match status" value="1"/>
</dbReference>
<dbReference type="PANTHER" id="PTHR24246:SF27">
    <property type="entry name" value="ADENOSINE RECEPTOR, ISOFORM A"/>
    <property type="match status" value="1"/>
</dbReference>
<dbReference type="PRINTS" id="PR00237">
    <property type="entry name" value="GPCRRHODOPSN"/>
</dbReference>
<keyword evidence="7 10" id="KW-0675">Receptor</keyword>
<feature type="domain" description="G-protein coupled receptors family 1 profile" evidence="12">
    <location>
        <begin position="44"/>
        <end position="279"/>
    </location>
</feature>
<keyword evidence="3 10" id="KW-0812">Transmembrane</keyword>
<feature type="transmembrane region" description="Helical" evidence="11">
    <location>
        <begin position="144"/>
        <end position="163"/>
    </location>
</feature>
<dbReference type="InParanoid" id="A0A6P8HUH9"/>
<keyword evidence="5 10" id="KW-0297">G-protein coupled receptor</keyword>
<evidence type="ECO:0000259" key="12">
    <source>
        <dbReference type="PROSITE" id="PS50262"/>
    </source>
</evidence>
<dbReference type="GO" id="GO:0005886">
    <property type="term" value="C:plasma membrane"/>
    <property type="evidence" value="ECO:0007669"/>
    <property type="project" value="UniProtKB-SubCell"/>
</dbReference>
<evidence type="ECO:0000256" key="5">
    <source>
        <dbReference type="ARBA" id="ARBA00023040"/>
    </source>
</evidence>
<protein>
    <submittedName>
        <fullName evidence="14">Sphingosine 1-phosphate receptor 4-like</fullName>
    </submittedName>
</protein>
<evidence type="ECO:0000256" key="3">
    <source>
        <dbReference type="ARBA" id="ARBA00022692"/>
    </source>
</evidence>
<evidence type="ECO:0000313" key="13">
    <source>
        <dbReference type="Proteomes" id="UP000515163"/>
    </source>
</evidence>
<evidence type="ECO:0000256" key="4">
    <source>
        <dbReference type="ARBA" id="ARBA00022989"/>
    </source>
</evidence>
<gene>
    <name evidence="14" type="primary">LOC116295405</name>
</gene>
<keyword evidence="2" id="KW-1003">Cell membrane</keyword>
<dbReference type="PROSITE" id="PS50262">
    <property type="entry name" value="G_PROTEIN_RECEP_F1_2"/>
    <property type="match status" value="1"/>
</dbReference>
<evidence type="ECO:0000256" key="6">
    <source>
        <dbReference type="ARBA" id="ARBA00023136"/>
    </source>
</evidence>
<dbReference type="PANTHER" id="PTHR24246">
    <property type="entry name" value="OLFACTORY RECEPTOR AND ADENOSINE RECEPTOR"/>
    <property type="match status" value="1"/>
</dbReference>
<evidence type="ECO:0000256" key="10">
    <source>
        <dbReference type="RuleBase" id="RU000688"/>
    </source>
</evidence>
<dbReference type="KEGG" id="aten:116295405"/>
<dbReference type="GeneID" id="116295405"/>